<protein>
    <recommendedName>
        <fullName evidence="4">Outer membrane protein with beta-barrel domain</fullName>
    </recommendedName>
</protein>
<name>A0A327WF77_9BACT</name>
<keyword evidence="1" id="KW-0732">Signal</keyword>
<dbReference type="AlphaFoldDB" id="A0A327WF77"/>
<feature type="chain" id="PRO_5016456354" description="Outer membrane protein with beta-barrel domain" evidence="1">
    <location>
        <begin position="21"/>
        <end position="178"/>
    </location>
</feature>
<accession>A0A327WF77</accession>
<dbReference type="RefSeq" id="WP_111590864.1">
    <property type="nucleotide sequence ID" value="NZ_QLMA01000001.1"/>
</dbReference>
<evidence type="ECO:0000256" key="1">
    <source>
        <dbReference type="SAM" id="SignalP"/>
    </source>
</evidence>
<evidence type="ECO:0008006" key="4">
    <source>
        <dbReference type="Google" id="ProtNLM"/>
    </source>
</evidence>
<evidence type="ECO:0000313" key="2">
    <source>
        <dbReference type="EMBL" id="RAJ88221.1"/>
    </source>
</evidence>
<keyword evidence="3" id="KW-1185">Reference proteome</keyword>
<dbReference type="OrthoDB" id="978645at2"/>
<proteinExistence type="predicted"/>
<reference evidence="2 3" key="1">
    <citation type="submission" date="2018-06" db="EMBL/GenBank/DDBJ databases">
        <title>Genomic Encyclopedia of Archaeal and Bacterial Type Strains, Phase II (KMG-II): from individual species to whole genera.</title>
        <authorList>
            <person name="Goeker M."/>
        </authorList>
    </citation>
    <scope>NUCLEOTIDE SEQUENCE [LARGE SCALE GENOMIC DNA]</scope>
    <source>
        <strain evidence="2 3">DSM 29821</strain>
    </source>
</reference>
<comment type="caution">
    <text evidence="2">The sequence shown here is derived from an EMBL/GenBank/DDBJ whole genome shotgun (WGS) entry which is preliminary data.</text>
</comment>
<sequence>MKKVVLLFSIFAVLATQAHAQKKKSSYKGGSYGVENYNTALGIRLNPWLAGFTIKHFIAGPHAIEGLVSTNFSQRTNVTFTGLYEYHWNVGMQGLNMYGGGGVHVGIYDRFDYWRDKYDHKGNGNYVTPGLDGIIGIEYTFKKIPLNISADLKPYVQFVGPTNHLDQEIGGVSARFAF</sequence>
<dbReference type="Proteomes" id="UP000249819">
    <property type="component" value="Unassembled WGS sequence"/>
</dbReference>
<evidence type="ECO:0000313" key="3">
    <source>
        <dbReference type="Proteomes" id="UP000249819"/>
    </source>
</evidence>
<gene>
    <name evidence="2" type="ORF">CLV59_101988</name>
</gene>
<feature type="signal peptide" evidence="1">
    <location>
        <begin position="1"/>
        <end position="20"/>
    </location>
</feature>
<organism evidence="2 3">
    <name type="scientific">Chitinophaga dinghuensis</name>
    <dbReference type="NCBI Taxonomy" id="1539050"/>
    <lineage>
        <taxon>Bacteria</taxon>
        <taxon>Pseudomonadati</taxon>
        <taxon>Bacteroidota</taxon>
        <taxon>Chitinophagia</taxon>
        <taxon>Chitinophagales</taxon>
        <taxon>Chitinophagaceae</taxon>
        <taxon>Chitinophaga</taxon>
    </lineage>
</organism>
<dbReference type="EMBL" id="QLMA01000001">
    <property type="protein sequence ID" value="RAJ88221.1"/>
    <property type="molecule type" value="Genomic_DNA"/>
</dbReference>